<feature type="transmembrane region" description="Helical" evidence="1">
    <location>
        <begin position="127"/>
        <end position="145"/>
    </location>
</feature>
<evidence type="ECO:0000259" key="2">
    <source>
        <dbReference type="PROSITE" id="PS51704"/>
    </source>
</evidence>
<feature type="transmembrane region" description="Helical" evidence="1">
    <location>
        <begin position="61"/>
        <end position="88"/>
    </location>
</feature>
<organism evidence="3 4">
    <name type="scientific">Streptococcus mitis</name>
    <dbReference type="NCBI Taxonomy" id="28037"/>
    <lineage>
        <taxon>Bacteria</taxon>
        <taxon>Bacillati</taxon>
        <taxon>Bacillota</taxon>
        <taxon>Bacilli</taxon>
        <taxon>Lactobacillales</taxon>
        <taxon>Streptococcaceae</taxon>
        <taxon>Streptococcus</taxon>
        <taxon>Streptococcus mitis group</taxon>
    </lineage>
</organism>
<dbReference type="PROSITE" id="PS51704">
    <property type="entry name" value="GP_PDE"/>
    <property type="match status" value="1"/>
</dbReference>
<dbReference type="Gene3D" id="3.20.20.190">
    <property type="entry name" value="Phosphatidylinositol (PI) phosphodiesterase"/>
    <property type="match status" value="1"/>
</dbReference>
<dbReference type="Proteomes" id="UP000028090">
    <property type="component" value="Unassembled WGS sequence"/>
</dbReference>
<dbReference type="InterPro" id="IPR017946">
    <property type="entry name" value="PLC-like_Pdiesterase_TIM-brl"/>
</dbReference>
<evidence type="ECO:0000313" key="3">
    <source>
        <dbReference type="EMBL" id="KEQ35444.1"/>
    </source>
</evidence>
<dbReference type="GO" id="GO:0008081">
    <property type="term" value="F:phosphoric diester hydrolase activity"/>
    <property type="evidence" value="ECO:0007669"/>
    <property type="project" value="InterPro"/>
</dbReference>
<dbReference type="Pfam" id="PF03009">
    <property type="entry name" value="GDPD"/>
    <property type="match status" value="1"/>
</dbReference>
<evidence type="ECO:0000256" key="1">
    <source>
        <dbReference type="SAM" id="Phobius"/>
    </source>
</evidence>
<dbReference type="InterPro" id="IPR018476">
    <property type="entry name" value="GlyceroP-diester-Pdiesterase_M"/>
</dbReference>
<keyword evidence="1" id="KW-0472">Membrane</keyword>
<dbReference type="Pfam" id="PF10110">
    <property type="entry name" value="GPDPase_memb"/>
    <property type="match status" value="1"/>
</dbReference>
<name>A0A081PXM1_STRMT</name>
<dbReference type="EMBL" id="JPFU01000012">
    <property type="protein sequence ID" value="KEQ35444.1"/>
    <property type="molecule type" value="Genomic_DNA"/>
</dbReference>
<dbReference type="AlphaFoldDB" id="A0A081PXM1"/>
<dbReference type="PANTHER" id="PTHR46211:SF8">
    <property type="entry name" value="PHOSPHODIESTERASE"/>
    <property type="match status" value="1"/>
</dbReference>
<feature type="domain" description="GP-PDE" evidence="2">
    <location>
        <begin position="336"/>
        <end position="564"/>
    </location>
</feature>
<dbReference type="OrthoDB" id="384721at2"/>
<dbReference type="SUPFAM" id="SSF51695">
    <property type="entry name" value="PLC-like phosphodiesterases"/>
    <property type="match status" value="1"/>
</dbReference>
<feature type="transmembrane region" description="Helical" evidence="1">
    <location>
        <begin position="262"/>
        <end position="285"/>
    </location>
</feature>
<dbReference type="PANTHER" id="PTHR46211">
    <property type="entry name" value="GLYCEROPHOSPHORYL DIESTER PHOSPHODIESTERASE"/>
    <property type="match status" value="1"/>
</dbReference>
<dbReference type="InterPro" id="IPR030395">
    <property type="entry name" value="GP_PDE_dom"/>
</dbReference>
<dbReference type="RefSeq" id="WP_042900807.1">
    <property type="nucleotide sequence ID" value="NZ_JPFU01000012.1"/>
</dbReference>
<evidence type="ECO:0000313" key="4">
    <source>
        <dbReference type="Proteomes" id="UP000028090"/>
    </source>
</evidence>
<comment type="caution">
    <text evidence="3">The sequence shown here is derived from an EMBL/GenBank/DDBJ whole genome shotgun (WGS) entry which is preliminary data.</text>
</comment>
<proteinExistence type="predicted"/>
<gene>
    <name evidence="3" type="ORF">SK629_0954</name>
</gene>
<dbReference type="CDD" id="cd08579">
    <property type="entry name" value="GDPD_memb_like"/>
    <property type="match status" value="1"/>
</dbReference>
<feature type="transmembrane region" description="Helical" evidence="1">
    <location>
        <begin position="222"/>
        <end position="247"/>
    </location>
</feature>
<keyword evidence="1" id="KW-1133">Transmembrane helix</keyword>
<dbReference type="GO" id="GO:0006629">
    <property type="term" value="P:lipid metabolic process"/>
    <property type="evidence" value="ECO:0007669"/>
    <property type="project" value="InterPro"/>
</dbReference>
<reference evidence="3 4" key="1">
    <citation type="submission" date="2014-05" db="EMBL/GenBank/DDBJ databases">
        <authorList>
            <person name="Daugherty S.C."/>
            <person name="Tallon L.J."/>
            <person name="Sadzewicz L."/>
            <person name="Kilian M."/>
            <person name="Tettelin H."/>
        </authorList>
    </citation>
    <scope>NUCLEOTIDE SEQUENCE [LARGE SCALE GENOMIC DNA]</scope>
    <source>
        <strain evidence="3 4">SK629</strain>
    </source>
</reference>
<feature type="transmembrane region" description="Helical" evidence="1">
    <location>
        <begin position="306"/>
        <end position="328"/>
    </location>
</feature>
<keyword evidence="1" id="KW-0812">Transmembrane</keyword>
<dbReference type="PATRIC" id="fig|28037.95.peg.890"/>
<feature type="transmembrane region" description="Helical" evidence="1">
    <location>
        <begin position="21"/>
        <end position="41"/>
    </location>
</feature>
<feature type="transmembrane region" description="Helical" evidence="1">
    <location>
        <begin position="171"/>
        <end position="201"/>
    </location>
</feature>
<protein>
    <submittedName>
        <fullName evidence="3">Glycerophosphoryl diester phosphodiesterase family protein</fullName>
    </submittedName>
</protein>
<accession>A0A081PXM1</accession>
<sequence length="587" mass="68690">MKPEKSKNLGFKQIYFNLDKILFLFFLTFMMIEFVWLPSNSWIAGLLLRQTGYLFLSYNNIFAIITGSPFVSLALFILVIVNLLIAYYQIGLLFIGARHLLCHEKRTLLEYSRKVFRQSFLFMKQVTLSKIAFIFFYVMMLFPLIRKILKIYYLNKIVIPEFIVAYVEDKYWLVGLVITVLALLLFYISVRLMFALPQLLFEKKTVKEAVRYSLEKTRKHSWFYTWNLLWIVVKTYLFFILLLIPILASQALMDGLTHKESLVLGIINFVLIKNFHYIALTYFLIKFVSFLTGEELEITPRRKKDHWMRWGVMGCACIFFTLEGYVYLEAPVANKPLIISHRGVSNKNGVQNTVQSLEKTAQLSPDFVETDVQETKDGQFVMMHDANIKNLTGVNANPQDLTLKELTKLDISENGYHSKVSSFDDYLNKANELHQKLLIEIKTSRKDSPDMMKRFMEKYGTVLKQNGHQMQSLDYHVIDQVLAYDSQIPVYFILPYNSIFPRTKATGYTMEYSTLDENFVNKLWNTDQKLYVWTINSSESFDKSVHLGADGMITDDLEMIQDQVTIAQEDPEYTELLFKQAMEFFNF</sequence>